<organism evidence="1 2">
    <name type="scientific">Macrophomina phaseolina (strain MS6)</name>
    <name type="common">Charcoal rot fungus</name>
    <dbReference type="NCBI Taxonomy" id="1126212"/>
    <lineage>
        <taxon>Eukaryota</taxon>
        <taxon>Fungi</taxon>
        <taxon>Dikarya</taxon>
        <taxon>Ascomycota</taxon>
        <taxon>Pezizomycotina</taxon>
        <taxon>Dothideomycetes</taxon>
        <taxon>Dothideomycetes incertae sedis</taxon>
        <taxon>Botryosphaeriales</taxon>
        <taxon>Botryosphaeriaceae</taxon>
        <taxon>Macrophomina</taxon>
    </lineage>
</organism>
<proteinExistence type="predicted"/>
<name>K2RHF7_MACPH</name>
<gene>
    <name evidence="1" type="ORF">MPH_13430</name>
</gene>
<feature type="non-terminal residue" evidence="1">
    <location>
        <position position="1"/>
    </location>
</feature>
<reference evidence="1 2" key="1">
    <citation type="journal article" date="2012" name="BMC Genomics">
        <title>Tools to kill: Genome of one of the most destructive plant pathogenic fungi Macrophomina phaseolina.</title>
        <authorList>
            <person name="Islam M.S."/>
            <person name="Haque M.S."/>
            <person name="Islam M.M."/>
            <person name="Emdad E.M."/>
            <person name="Halim A."/>
            <person name="Hossen Q.M.M."/>
            <person name="Hossain M.Z."/>
            <person name="Ahmed B."/>
            <person name="Rahim S."/>
            <person name="Rahman M.S."/>
            <person name="Alam M.M."/>
            <person name="Hou S."/>
            <person name="Wan X."/>
            <person name="Saito J.A."/>
            <person name="Alam M."/>
        </authorList>
    </citation>
    <scope>NUCLEOTIDE SEQUENCE [LARGE SCALE GENOMIC DNA]</scope>
    <source>
        <strain evidence="1 2">MS6</strain>
    </source>
</reference>
<comment type="caution">
    <text evidence="1">The sequence shown here is derived from an EMBL/GenBank/DDBJ whole genome shotgun (WGS) entry which is preliminary data.</text>
</comment>
<dbReference type="InParanoid" id="K2RHF7"/>
<dbReference type="EMBL" id="AHHD01000620">
    <property type="protein sequence ID" value="EKG09519.1"/>
    <property type="molecule type" value="Genomic_DNA"/>
</dbReference>
<accession>K2RHF7</accession>
<evidence type="ECO:0000313" key="1">
    <source>
        <dbReference type="EMBL" id="EKG09519.1"/>
    </source>
</evidence>
<dbReference type="VEuPathDB" id="FungiDB:MPH_13430"/>
<dbReference type="Proteomes" id="UP000007129">
    <property type="component" value="Unassembled WGS sequence"/>
</dbReference>
<protein>
    <submittedName>
        <fullName evidence="1">Uncharacterized protein</fullName>
    </submittedName>
</protein>
<sequence>GMVEKCGSEEVVPREIAGLAQQTMNLKSLAHADVASKCEVRYVPSLGLVIPTIA</sequence>
<evidence type="ECO:0000313" key="2">
    <source>
        <dbReference type="Proteomes" id="UP000007129"/>
    </source>
</evidence>
<dbReference type="AlphaFoldDB" id="K2RHF7"/>
<dbReference type="HOGENOM" id="CLU_3056009_0_0_1"/>